<proteinExistence type="predicted"/>
<feature type="compositionally biased region" description="Polar residues" evidence="1">
    <location>
        <begin position="459"/>
        <end position="471"/>
    </location>
</feature>
<feature type="compositionally biased region" description="Polar residues" evidence="1">
    <location>
        <begin position="423"/>
        <end position="433"/>
    </location>
</feature>
<dbReference type="Proteomes" id="UP000186096">
    <property type="component" value="Unassembled WGS sequence"/>
</dbReference>
<organism evidence="3 4">
    <name type="scientific">Microbispora rosea</name>
    <dbReference type="NCBI Taxonomy" id="58117"/>
    <lineage>
        <taxon>Bacteria</taxon>
        <taxon>Bacillati</taxon>
        <taxon>Actinomycetota</taxon>
        <taxon>Actinomycetes</taxon>
        <taxon>Streptosporangiales</taxon>
        <taxon>Streptosporangiaceae</taxon>
        <taxon>Microbispora</taxon>
    </lineage>
</organism>
<feature type="compositionally biased region" description="Gly residues" evidence="1">
    <location>
        <begin position="271"/>
        <end position="280"/>
    </location>
</feature>
<dbReference type="AlphaFoldDB" id="A0A1N6SM87"/>
<dbReference type="STRING" id="58117.SAMN05421833_10240"/>
<evidence type="ECO:0000256" key="1">
    <source>
        <dbReference type="SAM" id="MobiDB-lite"/>
    </source>
</evidence>
<feature type="compositionally biased region" description="Low complexity" evidence="1">
    <location>
        <begin position="485"/>
        <end position="504"/>
    </location>
</feature>
<name>A0A1N6SM87_9ACTN</name>
<keyword evidence="4" id="KW-1185">Reference proteome</keyword>
<feature type="compositionally biased region" description="Polar residues" evidence="1">
    <location>
        <begin position="178"/>
        <end position="188"/>
    </location>
</feature>
<feature type="compositionally biased region" description="Gly residues" evidence="1">
    <location>
        <begin position="380"/>
        <end position="389"/>
    </location>
</feature>
<protein>
    <submittedName>
        <fullName evidence="3">Uncharacterized protein</fullName>
    </submittedName>
</protein>
<gene>
    <name evidence="3" type="ORF">SAMN05421833_10240</name>
</gene>
<sequence length="841" mass="84004">MWPAPVGDPGAQPGPQAGPQPGPQAGAQPGGVTSWPYSGNESQWPQGSPQAGTGDTVPAPWTAPPGGAPAGPGAFGASPSPYDDGSQGGAWQGPAGSPAWSQPGGPPPAPAAYGPDQQNAGGPWAAQPGETAPGVPTFGEWGPAPAPGQPSGGEAWSQAPAPHQGYPPAAPPQYGPQNVPQYGPQNGPQYMPQPGQDFAPAHPEAYRQGAVPPEAIRPGEPGDVPVWPPRLPGEPYPQGELPAGTSWPPTNAYQDEPGTLQASEGPSGDRAGTGGPGGTSGDALNPTGTPEHPTASDDPTVPGQLTAPDDPAALGHVAVPQHTGAPGDAPRHAGMPAGGGSPAGGPGQPDALASGGSGQDAPASYPAAPDQTDQTVPGQAGPGHAGPGQAGPPEGFGAEIAHAVTPVEGLPLPGTPYEPGQALTHSEQSTPHSEPQHPAHDRTTQPLLPPQHEEPFRPPTQTSIAPGQAQDSAPYGTPLGRQDEAQGQTASPSPSQSPSAASPSDVPPSAAPPGAAPSDTPPPGPSASDGATGADSPDPSSGQMATTSPTTGSPSQPTGETPFAFTPVTPAKAGKPTPPPGFGPDLSTPGNLPARLDPAGSPPSGGKVKRILMAAGAVVVVGAIGTAAYFAYSGEPDGDQAARTPTATTAAPPPSDEPTPTSTVSSAILDSEQTDPKTLKPTEAFPDEKVTLAGRTYRRVTVDVADDCGKAAVGAFAQALAEQQCRRVLRATYVDGKRQYAVTAGIAVLPGKTEALAVDQAKDLGTNVWFRGLDGDKKSRADKVTISGGYAAGMVWGRYIVFSYATYADGHTPDANDKNLAPISGAFRDNMAKVIEKRASR</sequence>
<evidence type="ECO:0000256" key="2">
    <source>
        <dbReference type="SAM" id="Phobius"/>
    </source>
</evidence>
<feature type="compositionally biased region" description="Basic and acidic residues" evidence="1">
    <location>
        <begin position="434"/>
        <end position="443"/>
    </location>
</feature>
<feature type="compositionally biased region" description="Low complexity" evidence="1">
    <location>
        <begin position="152"/>
        <end position="167"/>
    </location>
</feature>
<evidence type="ECO:0000313" key="3">
    <source>
        <dbReference type="EMBL" id="SIQ42122.1"/>
    </source>
</evidence>
<keyword evidence="2" id="KW-0472">Membrane</keyword>
<feature type="compositionally biased region" description="Pro residues" evidence="1">
    <location>
        <begin position="226"/>
        <end position="235"/>
    </location>
</feature>
<feature type="compositionally biased region" description="Low complexity" evidence="1">
    <location>
        <begin position="546"/>
        <end position="575"/>
    </location>
</feature>
<feature type="compositionally biased region" description="Low complexity" evidence="1">
    <location>
        <begin position="641"/>
        <end position="650"/>
    </location>
</feature>
<keyword evidence="2" id="KW-1133">Transmembrane helix</keyword>
<feature type="compositionally biased region" description="Low complexity" evidence="1">
    <location>
        <begin position="1"/>
        <end position="15"/>
    </location>
</feature>
<evidence type="ECO:0000313" key="4">
    <source>
        <dbReference type="Proteomes" id="UP000186096"/>
    </source>
</evidence>
<accession>A0A1N6SM87</accession>
<feature type="transmembrane region" description="Helical" evidence="2">
    <location>
        <begin position="611"/>
        <end position="632"/>
    </location>
</feature>
<feature type="compositionally biased region" description="Gly residues" evidence="1">
    <location>
        <begin position="336"/>
        <end position="347"/>
    </location>
</feature>
<feature type="compositionally biased region" description="Pro residues" evidence="1">
    <location>
        <begin position="505"/>
        <end position="525"/>
    </location>
</feature>
<feature type="region of interest" description="Disordered" evidence="1">
    <location>
        <begin position="1"/>
        <end position="605"/>
    </location>
</feature>
<feature type="compositionally biased region" description="Low complexity" evidence="1">
    <location>
        <begin position="93"/>
        <end position="103"/>
    </location>
</feature>
<feature type="compositionally biased region" description="Low complexity" evidence="1">
    <location>
        <begin position="526"/>
        <end position="538"/>
    </location>
</feature>
<dbReference type="EMBL" id="FTNI01000002">
    <property type="protein sequence ID" value="SIQ42122.1"/>
    <property type="molecule type" value="Genomic_DNA"/>
</dbReference>
<feature type="compositionally biased region" description="Polar residues" evidence="1">
    <location>
        <begin position="35"/>
        <end position="53"/>
    </location>
</feature>
<reference evidence="4" key="1">
    <citation type="submission" date="2017-01" db="EMBL/GenBank/DDBJ databases">
        <authorList>
            <person name="Varghese N."/>
            <person name="Submissions S."/>
        </authorList>
    </citation>
    <scope>NUCLEOTIDE SEQUENCE [LARGE SCALE GENOMIC DNA]</scope>
    <source>
        <strain evidence="4">ATCC 12950</strain>
    </source>
</reference>
<keyword evidence="2" id="KW-0812">Transmembrane</keyword>
<feature type="region of interest" description="Disordered" evidence="1">
    <location>
        <begin position="637"/>
        <end position="664"/>
    </location>
</feature>